<feature type="binding site" evidence="1">
    <location>
        <position position="54"/>
    </location>
    <ligand>
        <name>Mg(2+)</name>
        <dbReference type="ChEBI" id="CHEBI:18420"/>
        <label>1</label>
    </ligand>
</feature>
<dbReference type="GO" id="GO:0046872">
    <property type="term" value="F:metal ion binding"/>
    <property type="evidence" value="ECO:0007669"/>
    <property type="project" value="UniProtKB-KW"/>
</dbReference>
<keyword evidence="1" id="KW-0479">Metal-binding</keyword>
<dbReference type="PANTHER" id="PTHR16222:SF12">
    <property type="entry name" value="ADP-RIBOSYLGLYCOHYDROLASE-RELATED"/>
    <property type="match status" value="1"/>
</dbReference>
<accession>A0A0V8RZH6</accession>
<dbReference type="PANTHER" id="PTHR16222">
    <property type="entry name" value="ADP-RIBOSYLGLYCOHYDROLASE"/>
    <property type="match status" value="1"/>
</dbReference>
<proteinExistence type="predicted"/>
<sequence>MSDFLSRARGALMGLAVGDAVGTTNEFKWAGTFDPITDMVGGGPFLLEPGQWTDDTSMALCIADSLLAQGRYDSFDVMERYQRWFSEGYRSSTDVCFDIGGQVRAALFDFEHEQRVPVTAERTNSAGNGAIMRLAPMVIAGFRSRSPREVVTTARLSARETHFSVEAEAATEVFAALLVGALLGWSPEQIMDVSWASTGAAFDEMATRVISPDPQVRASWEAETNGYIVNGLRLAVHGLLDFPSFKDATLAIANMGGDSDTNAAIYGQLGGAFYGIEGIPASWRERVHLGEEIDQLARDLVDLRMEPPVTRFDEDLQGEAPSA</sequence>
<name>A0A0V8RZH6_9ACTO</name>
<comment type="cofactor">
    <cofactor evidence="1">
        <name>Mg(2+)</name>
        <dbReference type="ChEBI" id="CHEBI:18420"/>
    </cofactor>
    <text evidence="1">Binds 2 magnesium ions per subunit.</text>
</comment>
<keyword evidence="2" id="KW-0378">Hydrolase</keyword>
<reference evidence="2 3" key="1">
    <citation type="submission" date="2015-10" db="EMBL/GenBank/DDBJ databases">
        <title>Draft Genome of Actinomyces odontolyticus subsp. actinosynbacter strain XH001.</title>
        <authorList>
            <person name="Mclean J.S."/>
            <person name="He X."/>
        </authorList>
    </citation>
    <scope>NUCLEOTIDE SEQUENCE [LARGE SCALE GENOMIC DNA]</scope>
    <source>
        <strain evidence="2 3">XH001</strain>
    </source>
</reference>
<dbReference type="Pfam" id="PF03747">
    <property type="entry name" value="ADP_ribosyl_GH"/>
    <property type="match status" value="1"/>
</dbReference>
<dbReference type="Proteomes" id="UP000054686">
    <property type="component" value="Unassembled WGS sequence"/>
</dbReference>
<dbReference type="RefSeq" id="WP_060566170.1">
    <property type="nucleotide sequence ID" value="NZ_CP040006.1"/>
</dbReference>
<protein>
    <submittedName>
        <fullName evidence="2">ADP-ribosyl-(Dinitrogen reductase) hydrolase</fullName>
    </submittedName>
</protein>
<dbReference type="OrthoDB" id="9798107at2"/>
<organism evidence="2 3">
    <name type="scientific">Schaalia odontolytica</name>
    <dbReference type="NCBI Taxonomy" id="1660"/>
    <lineage>
        <taxon>Bacteria</taxon>
        <taxon>Bacillati</taxon>
        <taxon>Actinomycetota</taxon>
        <taxon>Actinomycetes</taxon>
        <taxon>Actinomycetales</taxon>
        <taxon>Actinomycetaceae</taxon>
        <taxon>Schaalia</taxon>
    </lineage>
</organism>
<dbReference type="InterPro" id="IPR050792">
    <property type="entry name" value="ADP-ribosylglycohydrolase"/>
</dbReference>
<dbReference type="InterPro" id="IPR005502">
    <property type="entry name" value="Ribosyl_crysJ1"/>
</dbReference>
<dbReference type="GO" id="GO:0016787">
    <property type="term" value="F:hydrolase activity"/>
    <property type="evidence" value="ECO:0007669"/>
    <property type="project" value="UniProtKB-KW"/>
</dbReference>
<evidence type="ECO:0000313" key="2">
    <source>
        <dbReference type="EMBL" id="KSW13406.1"/>
    </source>
</evidence>
<keyword evidence="1" id="KW-0460">Magnesium</keyword>
<comment type="caution">
    <text evidence="2">The sequence shown here is derived from an EMBL/GenBank/DDBJ whole genome shotgun (WGS) entry which is preliminary data.</text>
</comment>
<evidence type="ECO:0000313" key="3">
    <source>
        <dbReference type="Proteomes" id="UP000054686"/>
    </source>
</evidence>
<feature type="binding site" evidence="1">
    <location>
        <position position="258"/>
    </location>
    <ligand>
        <name>Mg(2+)</name>
        <dbReference type="ChEBI" id="CHEBI:18420"/>
        <label>1</label>
    </ligand>
</feature>
<feature type="binding site" evidence="1">
    <location>
        <position position="53"/>
    </location>
    <ligand>
        <name>Mg(2+)</name>
        <dbReference type="ChEBI" id="CHEBI:18420"/>
        <label>1</label>
    </ligand>
</feature>
<gene>
    <name evidence="2" type="ORF">APY09_03420</name>
</gene>
<feature type="binding site" evidence="1">
    <location>
        <position position="261"/>
    </location>
    <ligand>
        <name>Mg(2+)</name>
        <dbReference type="ChEBI" id="CHEBI:18420"/>
        <label>1</label>
    </ligand>
</feature>
<dbReference type="EMBL" id="LLVT01000001">
    <property type="protein sequence ID" value="KSW13406.1"/>
    <property type="molecule type" value="Genomic_DNA"/>
</dbReference>
<dbReference type="SUPFAM" id="SSF101478">
    <property type="entry name" value="ADP-ribosylglycohydrolase"/>
    <property type="match status" value="1"/>
</dbReference>
<feature type="binding site" evidence="1">
    <location>
        <position position="260"/>
    </location>
    <ligand>
        <name>Mg(2+)</name>
        <dbReference type="ChEBI" id="CHEBI:18420"/>
        <label>1</label>
    </ligand>
</feature>
<evidence type="ECO:0000256" key="1">
    <source>
        <dbReference type="PIRSR" id="PIRSR605502-1"/>
    </source>
</evidence>
<dbReference type="AlphaFoldDB" id="A0A0V8RZH6"/>
<dbReference type="InterPro" id="IPR036705">
    <property type="entry name" value="Ribosyl_crysJ1_sf"/>
</dbReference>
<feature type="binding site" evidence="1">
    <location>
        <position position="55"/>
    </location>
    <ligand>
        <name>Mg(2+)</name>
        <dbReference type="ChEBI" id="CHEBI:18420"/>
        <label>1</label>
    </ligand>
</feature>
<dbReference type="Gene3D" id="1.10.4080.10">
    <property type="entry name" value="ADP-ribosylation/Crystallin J1"/>
    <property type="match status" value="1"/>
</dbReference>